<dbReference type="InterPro" id="IPR044862">
    <property type="entry name" value="Pro_4_hyd_alph_FE2OG_OXY"/>
</dbReference>
<keyword evidence="4" id="KW-0560">Oxidoreductase</keyword>
<evidence type="ECO:0000256" key="2">
    <source>
        <dbReference type="ARBA" id="ARBA00022723"/>
    </source>
</evidence>
<comment type="caution">
    <text evidence="7">The sequence shown here is derived from an EMBL/GenBank/DDBJ whole genome shotgun (WGS) entry which is preliminary data.</text>
</comment>
<keyword evidence="5" id="KW-0408">Iron</keyword>
<dbReference type="GO" id="GO:0004656">
    <property type="term" value="F:procollagen-proline 4-dioxygenase activity"/>
    <property type="evidence" value="ECO:0007669"/>
    <property type="project" value="TreeGrafter"/>
</dbReference>
<evidence type="ECO:0000256" key="1">
    <source>
        <dbReference type="ARBA" id="ARBA00001961"/>
    </source>
</evidence>
<accession>A0A1Q9EA96</accession>
<dbReference type="InterPro" id="IPR006620">
    <property type="entry name" value="Pro_4_hyd_alph"/>
</dbReference>
<dbReference type="GO" id="GO:0005506">
    <property type="term" value="F:iron ion binding"/>
    <property type="evidence" value="ECO:0007669"/>
    <property type="project" value="InterPro"/>
</dbReference>
<evidence type="ECO:0000313" key="7">
    <source>
        <dbReference type="EMBL" id="OLQ04346.1"/>
    </source>
</evidence>
<dbReference type="PANTHER" id="PTHR10869:SF42">
    <property type="entry name" value="PROLYL 4-HYDROXYLASE 1"/>
    <property type="match status" value="1"/>
</dbReference>
<dbReference type="GO" id="GO:0005783">
    <property type="term" value="C:endoplasmic reticulum"/>
    <property type="evidence" value="ECO:0007669"/>
    <property type="project" value="TreeGrafter"/>
</dbReference>
<comment type="cofactor">
    <cofactor evidence="1">
        <name>L-ascorbate</name>
        <dbReference type="ChEBI" id="CHEBI:38290"/>
    </cofactor>
</comment>
<dbReference type="PROSITE" id="PS51471">
    <property type="entry name" value="FE2OG_OXY"/>
    <property type="match status" value="1"/>
</dbReference>
<dbReference type="Proteomes" id="UP000186817">
    <property type="component" value="Unassembled WGS sequence"/>
</dbReference>
<dbReference type="EMBL" id="LSRX01000213">
    <property type="protein sequence ID" value="OLQ04346.1"/>
    <property type="molecule type" value="Genomic_DNA"/>
</dbReference>
<evidence type="ECO:0000313" key="8">
    <source>
        <dbReference type="Proteomes" id="UP000186817"/>
    </source>
</evidence>
<evidence type="ECO:0000256" key="4">
    <source>
        <dbReference type="ARBA" id="ARBA00023002"/>
    </source>
</evidence>
<dbReference type="PANTHER" id="PTHR10869">
    <property type="entry name" value="PROLYL 4-HYDROXYLASE ALPHA SUBUNIT"/>
    <property type="match status" value="1"/>
</dbReference>
<dbReference type="Gene3D" id="2.60.120.620">
    <property type="entry name" value="q2cbj1_9rhob like domain"/>
    <property type="match status" value="1"/>
</dbReference>
<keyword evidence="3" id="KW-0223">Dioxygenase</keyword>
<name>A0A1Q9EA96_SYMMI</name>
<dbReference type="AlphaFoldDB" id="A0A1Q9EA96"/>
<gene>
    <name evidence="7" type="primary">P4H1</name>
    <name evidence="7" type="ORF">AK812_SmicGene12559</name>
</gene>
<evidence type="ECO:0000256" key="5">
    <source>
        <dbReference type="ARBA" id="ARBA00023004"/>
    </source>
</evidence>
<keyword evidence="2" id="KW-0479">Metal-binding</keyword>
<dbReference type="GO" id="GO:0031418">
    <property type="term" value="F:L-ascorbic acid binding"/>
    <property type="evidence" value="ECO:0007669"/>
    <property type="project" value="InterPro"/>
</dbReference>
<keyword evidence="8" id="KW-1185">Reference proteome</keyword>
<evidence type="ECO:0000256" key="6">
    <source>
        <dbReference type="SAM" id="MobiDB-lite"/>
    </source>
</evidence>
<sequence>MRLQARIVSLCCFRSGPSYIPHMSDAMVLCVGCSKHGPRFGTIASHRFPMCGRQRSMSLLGSDRRMRGKPTLHVGSLPRILPRLCWRRRFPAHEALQTAGAEHEAEAAIVLCVCPESRSKTAIRDVQLIEVSYSPRALLVEEFLSKEECEALKRLASPRLQDAKTINRSTGAALPDKVRTNSQMYFDQASHYQDPMVVAIQERMQVLARIPPGHGEPLQVGRYRVGEFYQPHYDSEPAQNVRRAATVLVYLEPPEAGGETIFPKHRRCQEADFEDCCSRIEELVVKEGGGFAVKAEAGTAVLFFSHDLDGQHNPLSMHASCPVLQGEKWVAQQWFRLEPYAGSPFFQFRKPVEGSEGDAEPRPQEEGDGPPEL</sequence>
<dbReference type="Pfam" id="PF13640">
    <property type="entry name" value="2OG-FeII_Oxy_3"/>
    <property type="match status" value="1"/>
</dbReference>
<proteinExistence type="predicted"/>
<feature type="region of interest" description="Disordered" evidence="6">
    <location>
        <begin position="349"/>
        <end position="373"/>
    </location>
</feature>
<protein>
    <submittedName>
        <fullName evidence="7">Prolyl 4-hydroxylase 1</fullName>
    </submittedName>
</protein>
<dbReference type="OrthoDB" id="420380at2759"/>
<dbReference type="SMART" id="SM00702">
    <property type="entry name" value="P4Hc"/>
    <property type="match status" value="1"/>
</dbReference>
<reference evidence="7 8" key="1">
    <citation type="submission" date="2016-02" db="EMBL/GenBank/DDBJ databases">
        <title>Genome analysis of coral dinoflagellate symbionts highlights evolutionary adaptations to a symbiotic lifestyle.</title>
        <authorList>
            <person name="Aranda M."/>
            <person name="Li Y."/>
            <person name="Liew Y.J."/>
            <person name="Baumgarten S."/>
            <person name="Simakov O."/>
            <person name="Wilson M."/>
            <person name="Piel J."/>
            <person name="Ashoor H."/>
            <person name="Bougouffa S."/>
            <person name="Bajic V.B."/>
            <person name="Ryu T."/>
            <person name="Ravasi T."/>
            <person name="Bayer T."/>
            <person name="Micklem G."/>
            <person name="Kim H."/>
            <person name="Bhak J."/>
            <person name="Lajeunesse T.C."/>
            <person name="Voolstra C.R."/>
        </authorList>
    </citation>
    <scope>NUCLEOTIDE SEQUENCE [LARGE SCALE GENOMIC DNA]</scope>
    <source>
        <strain evidence="7 8">CCMP2467</strain>
    </source>
</reference>
<organism evidence="7 8">
    <name type="scientific">Symbiodinium microadriaticum</name>
    <name type="common">Dinoflagellate</name>
    <name type="synonym">Zooxanthella microadriatica</name>
    <dbReference type="NCBI Taxonomy" id="2951"/>
    <lineage>
        <taxon>Eukaryota</taxon>
        <taxon>Sar</taxon>
        <taxon>Alveolata</taxon>
        <taxon>Dinophyceae</taxon>
        <taxon>Suessiales</taxon>
        <taxon>Symbiodiniaceae</taxon>
        <taxon>Symbiodinium</taxon>
    </lineage>
</organism>
<dbReference type="InterPro" id="IPR045054">
    <property type="entry name" value="P4HA-like"/>
</dbReference>
<dbReference type="InterPro" id="IPR005123">
    <property type="entry name" value="Oxoglu/Fe-dep_dioxygenase_dom"/>
</dbReference>
<evidence type="ECO:0000256" key="3">
    <source>
        <dbReference type="ARBA" id="ARBA00022964"/>
    </source>
</evidence>